<dbReference type="Proteomes" id="UP000319712">
    <property type="component" value="Unassembled WGS sequence"/>
</dbReference>
<evidence type="ECO:0000256" key="2">
    <source>
        <dbReference type="SAM" id="Phobius"/>
    </source>
</evidence>
<keyword evidence="2" id="KW-0472">Membrane</keyword>
<evidence type="ECO:0000313" key="3">
    <source>
        <dbReference type="EMBL" id="SMO81269.1"/>
    </source>
</evidence>
<name>A0A521EBK9_9EURY</name>
<dbReference type="AlphaFoldDB" id="A0A521EBK9"/>
<dbReference type="RefSeq" id="WP_142987333.1">
    <property type="nucleotide sequence ID" value="NZ_FXTD01000010.1"/>
</dbReference>
<sequence length="485" mass="50425">MNIDIKKTGLAALIALAVLSSMVATPVMAAGGIGWSEDTKTPNPEIATEVTIDEWSNADFDTAVEYYDDAGDPATLPASLNSSNDNPVTLTATDIDFADRNEFPRKNDEGSDNSASALDSSEWTTSGATVSESSTAPGVDALNYAGSASSDSATYSNFSVADGEKSYLTIAADINSASGTPTLQLTDGDGDYVEVTLYDSSASASDDDVLANSTGEGMVLQQQVGDMTVAGTGDGSFGSTEEITISGDADVDVSVLDAERTRALTFGERLEDTDDDDELETVTITEPHGAYSVTGMGTFDEVMSDATIYGVTVDAVFQASDITDDEDVSAEFGPTSDYPQWDQLGEIAYRLELPTAFDLSYSGPEFVDEPNLPSERYKAVEIAEGTGDTEFSEIDYTSVASSYDGSTEITLDSTVSPGTAYVVSYDVVLTNDEVSAIQSAASSGGAAVMSSGDGGFISWLLSVPGLIVSSITGFVGFRLFGGGGS</sequence>
<feature type="compositionally biased region" description="Polar residues" evidence="1">
    <location>
        <begin position="112"/>
        <end position="136"/>
    </location>
</feature>
<proteinExistence type="predicted"/>
<dbReference type="EMBL" id="FXTD01000010">
    <property type="protein sequence ID" value="SMO81269.1"/>
    <property type="molecule type" value="Genomic_DNA"/>
</dbReference>
<keyword evidence="4" id="KW-1185">Reference proteome</keyword>
<keyword evidence="2" id="KW-0812">Transmembrane</keyword>
<keyword evidence="2" id="KW-1133">Transmembrane helix</keyword>
<reference evidence="3 4" key="1">
    <citation type="submission" date="2017-05" db="EMBL/GenBank/DDBJ databases">
        <authorList>
            <person name="Varghese N."/>
            <person name="Submissions S."/>
        </authorList>
    </citation>
    <scope>NUCLEOTIDE SEQUENCE [LARGE SCALE GENOMIC DNA]</scope>
    <source>
        <strain evidence="3 4">DSM 19504</strain>
    </source>
</reference>
<feature type="compositionally biased region" description="Basic and acidic residues" evidence="1">
    <location>
        <begin position="97"/>
        <end position="109"/>
    </location>
</feature>
<feature type="region of interest" description="Disordered" evidence="1">
    <location>
        <begin position="94"/>
        <end position="137"/>
    </location>
</feature>
<evidence type="ECO:0000256" key="1">
    <source>
        <dbReference type="SAM" id="MobiDB-lite"/>
    </source>
</evidence>
<gene>
    <name evidence="3" type="ORF">SAMN06264867_1109</name>
</gene>
<dbReference type="OrthoDB" id="326330at2157"/>
<organism evidence="3 4">
    <name type="scientific">Halorubrum cibi</name>
    <dbReference type="NCBI Taxonomy" id="413815"/>
    <lineage>
        <taxon>Archaea</taxon>
        <taxon>Methanobacteriati</taxon>
        <taxon>Methanobacteriota</taxon>
        <taxon>Stenosarchaea group</taxon>
        <taxon>Halobacteria</taxon>
        <taxon>Halobacteriales</taxon>
        <taxon>Haloferacaceae</taxon>
        <taxon>Halorubrum</taxon>
    </lineage>
</organism>
<feature type="transmembrane region" description="Helical" evidence="2">
    <location>
        <begin position="456"/>
        <end position="480"/>
    </location>
</feature>
<protein>
    <submittedName>
        <fullName evidence="3">Uncharacterized protein</fullName>
    </submittedName>
</protein>
<evidence type="ECO:0000313" key="4">
    <source>
        <dbReference type="Proteomes" id="UP000319712"/>
    </source>
</evidence>
<accession>A0A521EBK9</accession>